<dbReference type="PANTHER" id="PTHR43507">
    <property type="entry name" value="NADH-UBIQUINONE OXIDOREDUCTASE CHAIN 4"/>
    <property type="match status" value="1"/>
</dbReference>
<feature type="transmembrane region" description="Helical" evidence="10">
    <location>
        <begin position="45"/>
        <end position="65"/>
    </location>
</feature>
<keyword evidence="4 9" id="KW-0812">Transmembrane</keyword>
<feature type="transmembrane region" description="Helical" evidence="10">
    <location>
        <begin position="77"/>
        <end position="95"/>
    </location>
</feature>
<proteinExistence type="inferred from homology"/>
<feature type="transmembrane region" description="Helical" evidence="10">
    <location>
        <begin position="304"/>
        <end position="324"/>
    </location>
</feature>
<evidence type="ECO:0000256" key="8">
    <source>
        <dbReference type="ARBA" id="ARBA00032798"/>
    </source>
</evidence>
<keyword evidence="12" id="KW-0560">Oxidoreductase</keyword>
<feature type="transmembrane region" description="Helical" evidence="10">
    <location>
        <begin position="698"/>
        <end position="721"/>
    </location>
</feature>
<feature type="transmembrane region" description="Helical" evidence="10">
    <location>
        <begin position="115"/>
        <end position="140"/>
    </location>
</feature>
<name>A0ABX1TGL5_9GAMM</name>
<dbReference type="GO" id="GO:0016491">
    <property type="term" value="F:oxidoreductase activity"/>
    <property type="evidence" value="ECO:0007669"/>
    <property type="project" value="UniProtKB-KW"/>
</dbReference>
<evidence type="ECO:0000256" key="10">
    <source>
        <dbReference type="SAM" id="Phobius"/>
    </source>
</evidence>
<evidence type="ECO:0000256" key="9">
    <source>
        <dbReference type="RuleBase" id="RU000320"/>
    </source>
</evidence>
<evidence type="ECO:0000313" key="13">
    <source>
        <dbReference type="Proteomes" id="UP000760480"/>
    </source>
</evidence>
<feature type="transmembrane region" description="Helical" evidence="10">
    <location>
        <begin position="442"/>
        <end position="460"/>
    </location>
</feature>
<feature type="transmembrane region" description="Helical" evidence="10">
    <location>
        <begin position="664"/>
        <end position="686"/>
    </location>
</feature>
<evidence type="ECO:0000256" key="6">
    <source>
        <dbReference type="ARBA" id="ARBA00023136"/>
    </source>
</evidence>
<dbReference type="EMBL" id="SPMZ01000013">
    <property type="protein sequence ID" value="NMQ18518.1"/>
    <property type="molecule type" value="Genomic_DNA"/>
</dbReference>
<feature type="transmembrane region" description="Helical" evidence="10">
    <location>
        <begin position="466"/>
        <end position="485"/>
    </location>
</feature>
<evidence type="ECO:0000256" key="1">
    <source>
        <dbReference type="ARBA" id="ARBA00004127"/>
    </source>
</evidence>
<evidence type="ECO:0000256" key="5">
    <source>
        <dbReference type="ARBA" id="ARBA00022989"/>
    </source>
</evidence>
<dbReference type="InterPro" id="IPR003918">
    <property type="entry name" value="NADH_UbQ_OxRdtase"/>
</dbReference>
<feature type="transmembrane region" description="Helical" evidence="10">
    <location>
        <begin position="362"/>
        <end position="383"/>
    </location>
</feature>
<feature type="domain" description="NADH:quinone oxidoreductase/Mrp antiporter transmembrane" evidence="11">
    <location>
        <begin position="460"/>
        <end position="750"/>
    </location>
</feature>
<evidence type="ECO:0000256" key="4">
    <source>
        <dbReference type="ARBA" id="ARBA00022692"/>
    </source>
</evidence>
<accession>A0ABX1TGL5</accession>
<comment type="similarity">
    <text evidence="2">Belongs to the complex I subunit 4 family.</text>
</comment>
<dbReference type="Pfam" id="PF00361">
    <property type="entry name" value="Proton_antipo_M"/>
    <property type="match status" value="2"/>
</dbReference>
<feature type="transmembrane region" description="Helical" evidence="10">
    <location>
        <begin position="403"/>
        <end position="430"/>
    </location>
</feature>
<evidence type="ECO:0000256" key="2">
    <source>
        <dbReference type="ARBA" id="ARBA00009025"/>
    </source>
</evidence>
<evidence type="ECO:0000259" key="11">
    <source>
        <dbReference type="Pfam" id="PF00361"/>
    </source>
</evidence>
<evidence type="ECO:0000256" key="3">
    <source>
        <dbReference type="ARBA" id="ARBA00019906"/>
    </source>
</evidence>
<organism evidence="12 13">
    <name type="scientific">Candidatus Competibacter phosphatis</name>
    <dbReference type="NCBI Taxonomy" id="221280"/>
    <lineage>
        <taxon>Bacteria</taxon>
        <taxon>Pseudomonadati</taxon>
        <taxon>Pseudomonadota</taxon>
        <taxon>Gammaproteobacteria</taxon>
        <taxon>Candidatus Competibacteraceae</taxon>
        <taxon>Candidatus Competibacter</taxon>
    </lineage>
</organism>
<protein>
    <recommendedName>
        <fullName evidence="3">NADH-quinone oxidoreductase subunit M</fullName>
    </recommendedName>
    <alternativeName>
        <fullName evidence="7">NADH dehydrogenase I subunit M</fullName>
    </alternativeName>
    <alternativeName>
        <fullName evidence="8">NDH-1 subunit M</fullName>
    </alternativeName>
</protein>
<feature type="transmembrane region" description="Helical" evidence="10">
    <location>
        <begin position="637"/>
        <end position="658"/>
    </location>
</feature>
<evidence type="ECO:0000256" key="7">
    <source>
        <dbReference type="ARBA" id="ARBA00031584"/>
    </source>
</evidence>
<feature type="transmembrane region" description="Helical" evidence="10">
    <location>
        <begin position="545"/>
        <end position="564"/>
    </location>
</feature>
<dbReference type="NCBIfam" id="TIGR01972">
    <property type="entry name" value="NDH_I_M"/>
    <property type="match status" value="1"/>
</dbReference>
<dbReference type="Proteomes" id="UP000760480">
    <property type="component" value="Unassembled WGS sequence"/>
</dbReference>
<evidence type="ECO:0000313" key="12">
    <source>
        <dbReference type="EMBL" id="NMQ18518.1"/>
    </source>
</evidence>
<feature type="transmembrane region" description="Helical" evidence="10">
    <location>
        <begin position="741"/>
        <end position="764"/>
    </location>
</feature>
<sequence>MVTAGAAGLSSSQAGILAGCFLLAAVAKSAQVPLAPWLARAMEGPTPSSALFYGAVMVHAGVYLVLRLQPLFEQSPVVMATMVVVGLATALYGFLGGLAQTDIKSALIFSTSGQVGLMFLACGLGFWRLALVHLCCHAVFRAYQFLSAPAILYQLHGARARPVPAWLARRRRVYVAALQRFWLEDLANWSVVRPLRRLAGYLSVFDTAVVDRATGLPAPAVSALSSLAQWEERQLGTGRVLERAPDAMDRGQGIVGHVTEWTAAAFHRVEEQLVFKAVGQGIVTSSHRMGYGLSRVERWLGRSWTWIAVIAVILAILAGIGEMMHGGVEPGTGSAGFPLLSALLGVPLLGMIAAWRTRQARTAFALGLSVAVVELILAVQLLAGFQAHVPEMQFVERFEVLPWLGIHLGVDGLSVLFLPLTALLTLFVILYAQSHRQERSGAFVGSVLALEAALVGMFTALNLLQFWLFALAEAIPATVLIAYYGTSPGRNRAAWQFVRSMLGGLAMLLAGIVLLAWNHADAADGVWSFDLPALLATPVPEGRQSLIFILLFAGLAVRLALFPLHAWLPIVAKHGTVAVGMVFLVGAKVGIYALLRFVLPLLPAAARQWDAAIVALGLAGMLYGALLAFIRTDLRRLLAFAVISHTGALVAGLFSLTASGFKGGLLLSLNLGLAAAGLFIVAGLLYRRLGTTRFHRLGGLFDAAPLLGLTFLVVVLGSIAMPGTPGFEAAHLALEGVFESYGWGVAIVAASGNVLAAGYLLWAYQRIFLARNPKGVTLPLVDLRSRELIVAGLLCAVLIGVGLYADPWIETISEAVEQVARVFEAGGG</sequence>
<reference evidence="12 13" key="1">
    <citation type="submission" date="2019-03" db="EMBL/GenBank/DDBJ databases">
        <title>Metabolic reconstructions from genomes of highly enriched 'Candidatus Accumulibacter' and 'Candidatus Competibacter' bioreactor populations.</title>
        <authorList>
            <person name="Annavajhala M.K."/>
            <person name="Welles L."/>
            <person name="Abbas B."/>
            <person name="Sorokin D."/>
            <person name="Park H."/>
            <person name="Van Loosdrecht M."/>
            <person name="Chandran K."/>
        </authorList>
    </citation>
    <scope>NUCLEOTIDE SEQUENCE [LARGE SCALE GENOMIC DNA]</scope>
    <source>
        <strain evidence="12 13">SBR_G</strain>
    </source>
</reference>
<comment type="subcellular location">
    <subcellularLocation>
        <location evidence="1">Endomembrane system</location>
        <topology evidence="1">Multi-pass membrane protein</topology>
    </subcellularLocation>
    <subcellularLocation>
        <location evidence="9">Membrane</location>
        <topology evidence="9">Multi-pass membrane protein</topology>
    </subcellularLocation>
</comment>
<comment type="caution">
    <text evidence="12">The sequence shown here is derived from an EMBL/GenBank/DDBJ whole genome shotgun (WGS) entry which is preliminary data.</text>
</comment>
<keyword evidence="13" id="KW-1185">Reference proteome</keyword>
<feature type="domain" description="NADH:quinone oxidoreductase/Mrp antiporter transmembrane" evidence="11">
    <location>
        <begin position="7"/>
        <end position="159"/>
    </location>
</feature>
<dbReference type="PANTHER" id="PTHR43507:SF1">
    <property type="entry name" value="NADH-UBIQUINONE OXIDOREDUCTASE CHAIN 4"/>
    <property type="match status" value="1"/>
</dbReference>
<keyword evidence="6 10" id="KW-0472">Membrane</keyword>
<feature type="transmembrane region" description="Helical" evidence="10">
    <location>
        <begin position="611"/>
        <end position="630"/>
    </location>
</feature>
<gene>
    <name evidence="12" type="ORF">E4P82_04485</name>
</gene>
<dbReference type="InterPro" id="IPR010227">
    <property type="entry name" value="NADH_Q_OxRdtase_chainM/4"/>
</dbReference>
<feature type="transmembrane region" description="Helical" evidence="10">
    <location>
        <begin position="497"/>
        <end position="517"/>
    </location>
</feature>
<keyword evidence="5 10" id="KW-1133">Transmembrane helix</keyword>
<feature type="transmembrane region" description="Helical" evidence="10">
    <location>
        <begin position="788"/>
        <end position="805"/>
    </location>
</feature>
<feature type="transmembrane region" description="Helical" evidence="10">
    <location>
        <begin position="576"/>
        <end position="599"/>
    </location>
</feature>
<dbReference type="InterPro" id="IPR001750">
    <property type="entry name" value="ND/Mrp_TM"/>
</dbReference>
<feature type="transmembrane region" description="Helical" evidence="10">
    <location>
        <begin position="336"/>
        <end position="355"/>
    </location>
</feature>
<dbReference type="PRINTS" id="PR01434">
    <property type="entry name" value="NADHDHGNASE5"/>
</dbReference>